<keyword evidence="8" id="KW-1185">Reference proteome</keyword>
<dbReference type="PANTHER" id="PTHR46630:SF1">
    <property type="entry name" value="TETRATRICOPEPTIDE REPEAT PROTEIN 29"/>
    <property type="match status" value="1"/>
</dbReference>
<comment type="subcellular location">
    <subcellularLocation>
        <location evidence="1">Cytoplasm</location>
    </subcellularLocation>
</comment>
<reference evidence="7 8" key="1">
    <citation type="submission" date="2022-11" db="EMBL/GenBank/DDBJ databases">
        <title>Study of microbial diversity in lake waters.</title>
        <authorList>
            <person name="Zhang J."/>
        </authorList>
    </citation>
    <scope>NUCLEOTIDE SEQUENCE [LARGE SCALE GENOMIC DNA]</scope>
    <source>
        <strain evidence="7 8">DT12</strain>
    </source>
</reference>
<dbReference type="EMBL" id="JAPMLT010000002">
    <property type="protein sequence ID" value="MCX7569224.1"/>
    <property type="molecule type" value="Genomic_DNA"/>
</dbReference>
<dbReference type="SMART" id="SM00530">
    <property type="entry name" value="HTH_XRE"/>
    <property type="match status" value="1"/>
</dbReference>
<evidence type="ECO:0000313" key="7">
    <source>
        <dbReference type="EMBL" id="MCX7569224.1"/>
    </source>
</evidence>
<name>A0ABT3X3C0_9BACL</name>
<dbReference type="PROSITE" id="PS50943">
    <property type="entry name" value="HTH_CROC1"/>
    <property type="match status" value="1"/>
</dbReference>
<dbReference type="Gene3D" id="1.10.260.40">
    <property type="entry name" value="lambda repressor-like DNA-binding domains"/>
    <property type="match status" value="1"/>
</dbReference>
<evidence type="ECO:0000259" key="6">
    <source>
        <dbReference type="PROSITE" id="PS50943"/>
    </source>
</evidence>
<dbReference type="InterPro" id="IPR001387">
    <property type="entry name" value="Cro/C1-type_HTH"/>
</dbReference>
<feature type="domain" description="HTH cro/C1-type" evidence="6">
    <location>
        <begin position="22"/>
        <end position="70"/>
    </location>
</feature>
<dbReference type="InterPro" id="IPR019734">
    <property type="entry name" value="TPR_rpt"/>
</dbReference>
<organism evidence="7 8">
    <name type="scientific">Tumebacillus lacus</name>
    <dbReference type="NCBI Taxonomy" id="2995335"/>
    <lineage>
        <taxon>Bacteria</taxon>
        <taxon>Bacillati</taxon>
        <taxon>Bacillota</taxon>
        <taxon>Bacilli</taxon>
        <taxon>Bacillales</taxon>
        <taxon>Alicyclobacillaceae</taxon>
        <taxon>Tumebacillus</taxon>
    </lineage>
</organism>
<protein>
    <submittedName>
        <fullName evidence="7">Tetratricopeptide repeat protein</fullName>
    </submittedName>
</protein>
<dbReference type="RefSeq" id="WP_267150475.1">
    <property type="nucleotide sequence ID" value="NZ_JAPMLT010000002.1"/>
</dbReference>
<dbReference type="SUPFAM" id="SSF47413">
    <property type="entry name" value="lambda repressor-like DNA-binding domains"/>
    <property type="match status" value="1"/>
</dbReference>
<comment type="similarity">
    <text evidence="5">Belongs to the Rap family.</text>
</comment>
<evidence type="ECO:0000256" key="1">
    <source>
        <dbReference type="ARBA" id="ARBA00004496"/>
    </source>
</evidence>
<dbReference type="InterPro" id="IPR051476">
    <property type="entry name" value="Bac_ResReg_Asp_Phosphatase"/>
</dbReference>
<gene>
    <name evidence="7" type="ORF">OS242_04565</name>
</gene>
<evidence type="ECO:0000256" key="2">
    <source>
        <dbReference type="ARBA" id="ARBA00022490"/>
    </source>
</evidence>
<accession>A0ABT3X3C0</accession>
<dbReference type="InterPro" id="IPR010982">
    <property type="entry name" value="Lambda_DNA-bd_dom_sf"/>
</dbReference>
<dbReference type="Gene3D" id="1.25.40.10">
    <property type="entry name" value="Tetratricopeptide repeat domain"/>
    <property type="match status" value="3"/>
</dbReference>
<dbReference type="SUPFAM" id="SSF48452">
    <property type="entry name" value="TPR-like"/>
    <property type="match status" value="2"/>
</dbReference>
<keyword evidence="4" id="KW-0802">TPR repeat</keyword>
<keyword evidence="3" id="KW-0677">Repeat</keyword>
<evidence type="ECO:0000256" key="5">
    <source>
        <dbReference type="ARBA" id="ARBA00038253"/>
    </source>
</evidence>
<dbReference type="SMART" id="SM00028">
    <property type="entry name" value="TPR"/>
    <property type="match status" value="6"/>
</dbReference>
<keyword evidence="2" id="KW-0963">Cytoplasm</keyword>
<dbReference type="InterPro" id="IPR011990">
    <property type="entry name" value="TPR-like_helical_dom_sf"/>
</dbReference>
<dbReference type="Pfam" id="PF01381">
    <property type="entry name" value="HTH_3"/>
    <property type="match status" value="1"/>
</dbReference>
<proteinExistence type="inferred from homology"/>
<dbReference type="CDD" id="cd00093">
    <property type="entry name" value="HTH_XRE"/>
    <property type="match status" value="1"/>
</dbReference>
<comment type="caution">
    <text evidence="7">The sequence shown here is derived from an EMBL/GenBank/DDBJ whole genome shotgun (WGS) entry which is preliminary data.</text>
</comment>
<evidence type="ECO:0000313" key="8">
    <source>
        <dbReference type="Proteomes" id="UP001208017"/>
    </source>
</evidence>
<evidence type="ECO:0000256" key="3">
    <source>
        <dbReference type="ARBA" id="ARBA00022737"/>
    </source>
</evidence>
<dbReference type="Proteomes" id="UP001208017">
    <property type="component" value="Unassembled WGS sequence"/>
</dbReference>
<sequence>MSTFSAKKLNQLIDHLKHITGHRWTIREIAEKTDISPAYLTLLKNGQRTNPSMDMVLKLSEFFNVPPDDLLEAEIGSGAGTQRTVESYEMTTPSPIRQTIQMSEQLIQSNNPQQALELLKLIRTDYLQEEMPDLYQEAELARASALVALRQYEEAEPVLATVSQEGMPASNRLKALYLQSRMLYQQEKYRPAISSLQAAKDLADSIHDSEYLYKIHYSLGLCYNQSSDLGASIYHYEMAYHFFPESLHLVHKAHLSMGMGLTYMRLHSLNKAREIFQYAYQIYNDLGEIKYRADIEHNLACIDTINGEYEAAVEQFLHCLPAFQSLSDHVGIANTLYQLAICYKEMKRWSEMEDNALRAVITYENLQQKGQAARAHLLLAEAQFQRHPHEADVLPMIDKAYDVFTELDWTVDQAKALYLKATVFQQRGELETALGNSLDALALYSEHHMHVLEH</sequence>
<evidence type="ECO:0000256" key="4">
    <source>
        <dbReference type="ARBA" id="ARBA00022803"/>
    </source>
</evidence>
<dbReference type="PANTHER" id="PTHR46630">
    <property type="entry name" value="TETRATRICOPEPTIDE REPEAT PROTEIN 29"/>
    <property type="match status" value="1"/>
</dbReference>
<dbReference type="Pfam" id="PF13424">
    <property type="entry name" value="TPR_12"/>
    <property type="match status" value="1"/>
</dbReference>